<dbReference type="PROSITE" id="PS51257">
    <property type="entry name" value="PROKAR_LIPOPROTEIN"/>
    <property type="match status" value="1"/>
</dbReference>
<evidence type="ECO:0000256" key="3">
    <source>
        <dbReference type="SAM" id="SignalP"/>
    </source>
</evidence>
<name>A0A2A3YMX7_9MICO</name>
<accession>A0A2A3YMX7</accession>
<dbReference type="AlphaFoldDB" id="A0A2A3YMX7"/>
<keyword evidence="1 3" id="KW-0732">Signal</keyword>
<protein>
    <recommendedName>
        <fullName evidence="6">ABC transporter substrate-binding protein</fullName>
    </recommendedName>
</protein>
<dbReference type="Proteomes" id="UP000218598">
    <property type="component" value="Unassembled WGS sequence"/>
</dbReference>
<keyword evidence="5" id="KW-1185">Reference proteome</keyword>
<dbReference type="EMBL" id="NRGR01000005">
    <property type="protein sequence ID" value="PCC40667.1"/>
    <property type="molecule type" value="Genomic_DNA"/>
</dbReference>
<reference evidence="4 5" key="1">
    <citation type="journal article" date="2017" name="Elife">
        <title>Extensive horizontal gene transfer in cheese-associated bacteria.</title>
        <authorList>
            <person name="Bonham K.S."/>
            <person name="Wolfe B.E."/>
            <person name="Dutton R.J."/>
        </authorList>
    </citation>
    <scope>NUCLEOTIDE SEQUENCE [LARGE SCALE GENOMIC DNA]</scope>
    <source>
        <strain evidence="4 5">341_9</strain>
    </source>
</reference>
<evidence type="ECO:0000256" key="1">
    <source>
        <dbReference type="ARBA" id="ARBA00022729"/>
    </source>
</evidence>
<evidence type="ECO:0000313" key="5">
    <source>
        <dbReference type="Proteomes" id="UP000218598"/>
    </source>
</evidence>
<dbReference type="SUPFAM" id="SSF53850">
    <property type="entry name" value="Periplasmic binding protein-like II"/>
    <property type="match status" value="1"/>
</dbReference>
<proteinExistence type="predicted"/>
<evidence type="ECO:0008006" key="6">
    <source>
        <dbReference type="Google" id="ProtNLM"/>
    </source>
</evidence>
<dbReference type="OrthoDB" id="366726at2"/>
<dbReference type="PANTHER" id="PTHR30006">
    <property type="entry name" value="THIAMINE-BINDING PERIPLASMIC PROTEIN-RELATED"/>
    <property type="match status" value="1"/>
</dbReference>
<evidence type="ECO:0000256" key="2">
    <source>
        <dbReference type="SAM" id="MobiDB-lite"/>
    </source>
</evidence>
<feature type="region of interest" description="Disordered" evidence="2">
    <location>
        <begin position="26"/>
        <end position="49"/>
    </location>
</feature>
<dbReference type="RefSeq" id="WP_096196423.1">
    <property type="nucleotide sequence ID" value="NZ_NRGR01000005.1"/>
</dbReference>
<gene>
    <name evidence="4" type="ORF">CIK66_02545</name>
</gene>
<organism evidence="4 5">
    <name type="scientific">Brachybacterium alimentarium</name>
    <dbReference type="NCBI Taxonomy" id="47845"/>
    <lineage>
        <taxon>Bacteria</taxon>
        <taxon>Bacillati</taxon>
        <taxon>Actinomycetota</taxon>
        <taxon>Actinomycetes</taxon>
        <taxon>Micrococcales</taxon>
        <taxon>Dermabacteraceae</taxon>
        <taxon>Brachybacterium</taxon>
    </lineage>
</organism>
<feature type="chain" id="PRO_5039061976" description="ABC transporter substrate-binding protein" evidence="3">
    <location>
        <begin position="28"/>
        <end position="396"/>
    </location>
</feature>
<dbReference type="Gene3D" id="3.40.190.10">
    <property type="entry name" value="Periplasmic binding protein-like II"/>
    <property type="match status" value="2"/>
</dbReference>
<feature type="signal peptide" evidence="3">
    <location>
        <begin position="1"/>
        <end position="27"/>
    </location>
</feature>
<sequence length="396" mass="44077">MTNHISRRTVGGIALTAAFGLSAAACAPPGVEDPGEAKEDEREEIELQEDETADGFDLNALVKAAQKEGPITIYDETGKVEQIAEAFSEKYEIKANGVKIETNAIDKIKRESQSGNIIADILAISEPPAVYSELLKDGILTNWVPGDTYDKLPEETRFPYLTSGNWLWWAYSTEAYGDTSPVSNIWELTEEEWTGKIAIPDPEARAMYTNIWNQSARDHADAWADAYEDLFGETLETDEPSAFHEWLKRLAANSPSVFKSDEEVSEAVGAPGQTDPPVGLMAAAKFRNNEEKGFYLAPCDGLAPYLAGPMPQTMQYVTKSESPNAAKLYIHFATSQEGMEFIMPDGKRSFNPDVKPSEDPHGIEELLDQTQDFSTSYLEDDFKNTVQWQDFWRSNR</sequence>
<dbReference type="Pfam" id="PF13531">
    <property type="entry name" value="SBP_bac_11"/>
    <property type="match status" value="1"/>
</dbReference>
<evidence type="ECO:0000313" key="4">
    <source>
        <dbReference type="EMBL" id="PCC40667.1"/>
    </source>
</evidence>
<comment type="caution">
    <text evidence="4">The sequence shown here is derived from an EMBL/GenBank/DDBJ whole genome shotgun (WGS) entry which is preliminary data.</text>
</comment>